<dbReference type="STRING" id="930117.SAMN05216225_101826"/>
<dbReference type="Proteomes" id="UP000183988">
    <property type="component" value="Unassembled WGS sequence"/>
</dbReference>
<dbReference type="RefSeq" id="WP_072890202.1">
    <property type="nucleotide sequence ID" value="NZ_FQVW01000018.1"/>
</dbReference>
<dbReference type="EMBL" id="FQVW01000018">
    <property type="protein sequence ID" value="SHG16575.1"/>
    <property type="molecule type" value="Genomic_DNA"/>
</dbReference>
<keyword evidence="2" id="KW-1185">Reference proteome</keyword>
<gene>
    <name evidence="1" type="ORF">SAMN05216225_101826</name>
</gene>
<evidence type="ECO:0000313" key="2">
    <source>
        <dbReference type="Proteomes" id="UP000183988"/>
    </source>
</evidence>
<evidence type="ECO:0000313" key="1">
    <source>
        <dbReference type="EMBL" id="SHG16575.1"/>
    </source>
</evidence>
<organism evidence="1 2">
    <name type="scientific">Ornithinibacillus halophilus</name>
    <dbReference type="NCBI Taxonomy" id="930117"/>
    <lineage>
        <taxon>Bacteria</taxon>
        <taxon>Bacillati</taxon>
        <taxon>Bacillota</taxon>
        <taxon>Bacilli</taxon>
        <taxon>Bacillales</taxon>
        <taxon>Bacillaceae</taxon>
        <taxon>Ornithinibacillus</taxon>
    </lineage>
</organism>
<reference evidence="1 2" key="1">
    <citation type="submission" date="2016-11" db="EMBL/GenBank/DDBJ databases">
        <authorList>
            <person name="Jaros S."/>
            <person name="Januszkiewicz K."/>
            <person name="Wedrychowicz H."/>
        </authorList>
    </citation>
    <scope>NUCLEOTIDE SEQUENCE [LARGE SCALE GENOMIC DNA]</scope>
    <source>
        <strain evidence="1 2">IBRC-M 10683</strain>
    </source>
</reference>
<sequence>MKDLRSTMYDHHLQKANLGAMKNFSSNNKKVDSIHIKEYFGHVFTGSESFNHGGYYFVESVNVYAAC</sequence>
<dbReference type="AlphaFoldDB" id="A0A1M5HKV6"/>
<accession>A0A1M5HKV6</accession>
<name>A0A1M5HKV6_9BACI</name>
<proteinExistence type="predicted"/>
<protein>
    <submittedName>
        <fullName evidence="1">Uncharacterized protein</fullName>
    </submittedName>
</protein>